<evidence type="ECO:0000259" key="1">
    <source>
        <dbReference type="Pfam" id="PF23155"/>
    </source>
</evidence>
<sequence>MAAQIITSRKVRLTPHEAIAITHDLVRLARLSPVVSRIEPVLGTKNEWKITEDISILGLYKKTVHSTIRLEGAKANGADISVSSALGVGLRSKWRVEADGEETCLITVEDEVQAPFLVRWFVKQQAGAARATALQRMEEGQFSA</sequence>
<proteinExistence type="predicted"/>
<dbReference type="EMBL" id="CAFZ01000021">
    <property type="protein sequence ID" value="CCA67869.1"/>
    <property type="molecule type" value="Genomic_DNA"/>
</dbReference>
<dbReference type="Pfam" id="PF23155">
    <property type="entry name" value="DUF7053"/>
    <property type="match status" value="1"/>
</dbReference>
<comment type="caution">
    <text evidence="2">The sequence shown here is derived from an EMBL/GenBank/DDBJ whole genome shotgun (WGS) entry which is preliminary data.</text>
</comment>
<feature type="domain" description="DUF7053" evidence="1">
    <location>
        <begin position="13"/>
        <end position="137"/>
    </location>
</feature>
<keyword evidence="3" id="KW-1185">Reference proteome</keyword>
<dbReference type="SUPFAM" id="SSF55961">
    <property type="entry name" value="Bet v1-like"/>
    <property type="match status" value="1"/>
</dbReference>
<reference evidence="2 3" key="1">
    <citation type="journal article" date="2011" name="PLoS Pathog.">
        <title>Endophytic Life Strategies Decoded by Genome and Transcriptome Analyses of the Mutualistic Root Symbiont Piriformospora indica.</title>
        <authorList>
            <person name="Zuccaro A."/>
            <person name="Lahrmann U."/>
            <person name="Guldener U."/>
            <person name="Langen G."/>
            <person name="Pfiffi S."/>
            <person name="Biedenkopf D."/>
            <person name="Wong P."/>
            <person name="Samans B."/>
            <person name="Grimm C."/>
            <person name="Basiewicz M."/>
            <person name="Murat C."/>
            <person name="Martin F."/>
            <person name="Kogel K.H."/>
        </authorList>
    </citation>
    <scope>NUCLEOTIDE SEQUENCE [LARGE SCALE GENOMIC DNA]</scope>
    <source>
        <strain evidence="2 3">DSM 11827</strain>
    </source>
</reference>
<protein>
    <recommendedName>
        <fullName evidence="1">DUF7053 domain-containing protein</fullName>
    </recommendedName>
</protein>
<evidence type="ECO:0000313" key="3">
    <source>
        <dbReference type="Proteomes" id="UP000007148"/>
    </source>
</evidence>
<dbReference type="Gene3D" id="3.30.530.20">
    <property type="match status" value="1"/>
</dbReference>
<dbReference type="InterPro" id="IPR023393">
    <property type="entry name" value="START-like_dom_sf"/>
</dbReference>
<dbReference type="InParanoid" id="G4T966"/>
<accession>G4T966</accession>
<dbReference type="InterPro" id="IPR055481">
    <property type="entry name" value="DUF7053"/>
</dbReference>
<dbReference type="HOGENOM" id="CLU_1797203_0_0_1"/>
<evidence type="ECO:0000313" key="2">
    <source>
        <dbReference type="EMBL" id="CCA67869.1"/>
    </source>
</evidence>
<organism evidence="2 3">
    <name type="scientific">Serendipita indica (strain DSM 11827)</name>
    <name type="common">Root endophyte fungus</name>
    <name type="synonym">Piriformospora indica</name>
    <dbReference type="NCBI Taxonomy" id="1109443"/>
    <lineage>
        <taxon>Eukaryota</taxon>
        <taxon>Fungi</taxon>
        <taxon>Dikarya</taxon>
        <taxon>Basidiomycota</taxon>
        <taxon>Agaricomycotina</taxon>
        <taxon>Agaricomycetes</taxon>
        <taxon>Sebacinales</taxon>
        <taxon>Serendipitaceae</taxon>
        <taxon>Serendipita</taxon>
    </lineage>
</organism>
<gene>
    <name evidence="2" type="ORF">PIIN_01693</name>
</gene>
<dbReference type="AlphaFoldDB" id="G4T966"/>
<dbReference type="Proteomes" id="UP000007148">
    <property type="component" value="Unassembled WGS sequence"/>
</dbReference>
<name>G4T966_SERID</name>